<accession>A0AAV1EGN3</accession>
<dbReference type="GO" id="GO:0006281">
    <property type="term" value="P:DNA repair"/>
    <property type="evidence" value="ECO:0007669"/>
    <property type="project" value="InterPro"/>
</dbReference>
<feature type="region of interest" description="Disordered" evidence="1">
    <location>
        <begin position="1"/>
        <end position="50"/>
    </location>
</feature>
<feature type="domain" description="FANCI helical" evidence="5">
    <location>
        <begin position="301"/>
        <end position="381"/>
    </location>
</feature>
<evidence type="ECO:0000256" key="1">
    <source>
        <dbReference type="SAM" id="MobiDB-lite"/>
    </source>
</evidence>
<dbReference type="Pfam" id="PF14680">
    <property type="entry name" value="FANCI_HD2"/>
    <property type="match status" value="1"/>
</dbReference>
<dbReference type="GO" id="GO:0070182">
    <property type="term" value="F:DNA polymerase binding"/>
    <property type="evidence" value="ECO:0007669"/>
    <property type="project" value="TreeGrafter"/>
</dbReference>
<gene>
    <name evidence="7" type="ORF">OLC1_LOCUS24628</name>
</gene>
<dbReference type="SUPFAM" id="SSF48371">
    <property type="entry name" value="ARM repeat"/>
    <property type="match status" value="1"/>
</dbReference>
<evidence type="ECO:0000259" key="2">
    <source>
        <dbReference type="Pfam" id="PF14675"/>
    </source>
</evidence>
<evidence type="ECO:0000259" key="4">
    <source>
        <dbReference type="Pfam" id="PF14678"/>
    </source>
</evidence>
<dbReference type="InterPro" id="IPR026171">
    <property type="entry name" value="FANCI"/>
</dbReference>
<dbReference type="InterPro" id="IPR029312">
    <property type="entry name" value="FANCI_HD2"/>
</dbReference>
<organism evidence="7 8">
    <name type="scientific">Oldenlandia corymbosa var. corymbosa</name>
    <dbReference type="NCBI Taxonomy" id="529605"/>
    <lineage>
        <taxon>Eukaryota</taxon>
        <taxon>Viridiplantae</taxon>
        <taxon>Streptophyta</taxon>
        <taxon>Embryophyta</taxon>
        <taxon>Tracheophyta</taxon>
        <taxon>Spermatophyta</taxon>
        <taxon>Magnoliopsida</taxon>
        <taxon>eudicotyledons</taxon>
        <taxon>Gunneridae</taxon>
        <taxon>Pentapetalae</taxon>
        <taxon>asterids</taxon>
        <taxon>lamiids</taxon>
        <taxon>Gentianales</taxon>
        <taxon>Rubiaceae</taxon>
        <taxon>Rubioideae</taxon>
        <taxon>Spermacoceae</taxon>
        <taxon>Hedyotis-Oldenlandia complex</taxon>
        <taxon>Oldenlandia</taxon>
    </lineage>
</organism>
<evidence type="ECO:0000259" key="3">
    <source>
        <dbReference type="Pfam" id="PF14676"/>
    </source>
</evidence>
<feature type="region of interest" description="Disordered" evidence="1">
    <location>
        <begin position="1345"/>
        <end position="1441"/>
    </location>
</feature>
<reference evidence="7" key="1">
    <citation type="submission" date="2023-03" db="EMBL/GenBank/DDBJ databases">
        <authorList>
            <person name="Julca I."/>
        </authorList>
    </citation>
    <scope>NUCLEOTIDE SEQUENCE</scope>
</reference>
<dbReference type="Pfam" id="PF14679">
    <property type="entry name" value="FANCI_HD1"/>
    <property type="match status" value="1"/>
</dbReference>
<dbReference type="Pfam" id="PF14676">
    <property type="entry name" value="FANCI_S2"/>
    <property type="match status" value="1"/>
</dbReference>
<feature type="domain" description="FANCI solenoid 1" evidence="2">
    <location>
        <begin position="125"/>
        <end position="297"/>
    </location>
</feature>
<proteinExistence type="predicted"/>
<dbReference type="InterPro" id="IPR029310">
    <property type="entry name" value="FANCI_HD1"/>
</dbReference>
<feature type="compositionally biased region" description="Acidic residues" evidence="1">
    <location>
        <begin position="1345"/>
        <end position="1378"/>
    </location>
</feature>
<feature type="domain" description="FANCI solenoid 4" evidence="4">
    <location>
        <begin position="1106"/>
        <end position="1341"/>
    </location>
</feature>
<evidence type="ECO:0000259" key="6">
    <source>
        <dbReference type="Pfam" id="PF14680"/>
    </source>
</evidence>
<feature type="compositionally biased region" description="Low complexity" evidence="1">
    <location>
        <begin position="1"/>
        <end position="12"/>
    </location>
</feature>
<evidence type="ECO:0000259" key="5">
    <source>
        <dbReference type="Pfam" id="PF14679"/>
    </source>
</evidence>
<dbReference type="Pfam" id="PF14678">
    <property type="entry name" value="FANCI_S4"/>
    <property type="match status" value="1"/>
</dbReference>
<feature type="domain" description="FANCI helical" evidence="6">
    <location>
        <begin position="568"/>
        <end position="804"/>
    </location>
</feature>
<protein>
    <submittedName>
        <fullName evidence="7">OLC1v1020477C1</fullName>
    </submittedName>
</protein>
<feature type="domain" description="FANCI solenoid 2" evidence="3">
    <location>
        <begin position="395"/>
        <end position="550"/>
    </location>
</feature>
<dbReference type="InterPro" id="IPR029314">
    <property type="entry name" value="FANCI_S4"/>
</dbReference>
<dbReference type="InterPro" id="IPR029308">
    <property type="entry name" value="FANCI_S1"/>
</dbReference>
<keyword evidence="8" id="KW-1185">Reference proteome</keyword>
<dbReference type="EMBL" id="OX459126">
    <property type="protein sequence ID" value="CAI9118849.1"/>
    <property type="molecule type" value="Genomic_DNA"/>
</dbReference>
<dbReference type="InterPro" id="IPR029315">
    <property type="entry name" value="FANCI_S2"/>
</dbReference>
<name>A0AAV1EGN3_OLDCO</name>
<dbReference type="PANTHER" id="PTHR21818:SF0">
    <property type="entry name" value="FANCONI ANEMIA GROUP I PROTEIN"/>
    <property type="match status" value="1"/>
</dbReference>
<evidence type="ECO:0000313" key="8">
    <source>
        <dbReference type="Proteomes" id="UP001161247"/>
    </source>
</evidence>
<sequence length="1441" mass="161143">MKPSTSTAAATDRPPPPPLTDADIIQLAQQKRHSSSQATTTTAPPPLPPFLLSESSHETLLSYLQTRATSSPNPAPAVSDYAAALISLSLLHPSLSSLLSSLLLSYASLFTAHKIPHDRFSLSTIQLFATHLESVPVPKLPSIIDVITSYTPQISDSEDAQLLILLPKCLDLIRVSNEIEKPYACINSVIDTLIKSKWSKVFLVKMVEIIREFSFLNREKRRDFLGKIFYGMRDVELQDLPGLVYQLLVLASKGFSKKEVIEGIVMYFGDEFQGKKGSSIVKQVEGTVLLHVNFSVKQDPSLGQEVLGLVKLDSRAFNHFTVSVLFSVARVRRFCESSIGILKTTLLSAYKDYMFARECKWLPEDLKEEYLKIAQLMEKAIIRAINESNYGREHVIPSIVQFGFALLEGIEDGSKKGLSKADGLLGTEELGMEMLKSSFEVHDMARKEIIEQCKFRILSSKPHQALPILRLFEHLIKGHPNQMLDYVAHLKELLDYFTFTDAKVSSQVVSVLLPLTKFSPDLQDYMVLVLRKAMFRREDSVRLAATNSIISLILAEKQRIKDGPFSFQESSSQASCSQQAEIPCIKEAGLFRELSGLLQRCLYQQAKVREVLYHGLVKLVLADPLSAGSVFDFLLPHFLRYYREDAEILLDITHSLKSDNGKLYIGEPLDSLLSCVSWILLLQPQDKADQPRDSWASFGFSLTQENEAGRTISGETFSNALSKIRKFLRQSNLEGLLGKTCDSESSTSEEKNSSFHAVVLLGIIEVVLNIIINELEKGIDLKKVELQKELLDFVNIHNSLEKFTSTSRQARKTVRPTASDLVDKFTSSGHTLPQGRISFLATSSIHYLLQKAPEQLQLNGSAHVTSQNNSQLSSSKASDGNSKMFLFMLHICLHQLTSLPFAEREDSLWMLVYGEIKLLGPPLLKLVLLLTSAPDNQTSLIKNDTKKKKIDDRKEYIHLALMCLKNLITSTLGTPGYSEFIEDMMSLCESELQSRGILDADGTYEYGTADSRVDHSSKSDVMFIRKCMVPLVIDLLKVSLFREVEVICDIIMMIGNQIPADCQGLVGAWILRICKISHLQNSKVARSLVSLVVSLSLPPNDLIISEDLASELLKVVGSEATEPEDVSEKFHVLNKATHAAIASSILQLLESNITDMDSIINKLIAYSTAARKGVSLDPNRKIGPRLALEESLYSRMQAVVKVLSYFVLMNLKDPQAEHFLSLAAKLYKDLARVAKLQISPRGCIQALPSLKYQKLVEITCRQLTAPLYKFMDMVQKNQQECTNTKGMASKIRRENKCIPDLIFQIEDYEKYLILLSKATKTNLLRYAKRSTSRDFKILDTKDFAMEEEEEEEERNGDNEENAAEGDEPSEEECGEEREEGNGGVENVLSPESEVPTAAEDSVSDDDEGEDKHPNGVRSKRRRVVKDESDDEEMASGQSLAF</sequence>
<dbReference type="PANTHER" id="PTHR21818">
    <property type="entry name" value="BC025462 PROTEIN"/>
    <property type="match status" value="1"/>
</dbReference>
<dbReference type="Proteomes" id="UP001161247">
    <property type="component" value="Chromosome 9"/>
</dbReference>
<dbReference type="InterPro" id="IPR016024">
    <property type="entry name" value="ARM-type_fold"/>
</dbReference>
<dbReference type="Pfam" id="PF14675">
    <property type="entry name" value="FANCI_S1"/>
    <property type="match status" value="1"/>
</dbReference>
<evidence type="ECO:0000313" key="7">
    <source>
        <dbReference type="EMBL" id="CAI9118849.1"/>
    </source>
</evidence>